<dbReference type="AlphaFoldDB" id="A0A9D4QVK7"/>
<dbReference type="Proteomes" id="UP000828390">
    <property type="component" value="Unassembled WGS sequence"/>
</dbReference>
<keyword evidence="2" id="KW-1185">Reference proteome</keyword>
<dbReference type="EMBL" id="JAIWYP010000003">
    <property type="protein sequence ID" value="KAH3844292.1"/>
    <property type="molecule type" value="Genomic_DNA"/>
</dbReference>
<accession>A0A9D4QVK7</accession>
<gene>
    <name evidence="1" type="ORF">DPMN_086549</name>
</gene>
<evidence type="ECO:0000313" key="2">
    <source>
        <dbReference type="Proteomes" id="UP000828390"/>
    </source>
</evidence>
<name>A0A9D4QVK7_DREPO</name>
<organism evidence="1 2">
    <name type="scientific">Dreissena polymorpha</name>
    <name type="common">Zebra mussel</name>
    <name type="synonym">Mytilus polymorpha</name>
    <dbReference type="NCBI Taxonomy" id="45954"/>
    <lineage>
        <taxon>Eukaryota</taxon>
        <taxon>Metazoa</taxon>
        <taxon>Spiralia</taxon>
        <taxon>Lophotrochozoa</taxon>
        <taxon>Mollusca</taxon>
        <taxon>Bivalvia</taxon>
        <taxon>Autobranchia</taxon>
        <taxon>Heteroconchia</taxon>
        <taxon>Euheterodonta</taxon>
        <taxon>Imparidentia</taxon>
        <taxon>Neoheterodontei</taxon>
        <taxon>Myida</taxon>
        <taxon>Dreissenoidea</taxon>
        <taxon>Dreissenidae</taxon>
        <taxon>Dreissena</taxon>
    </lineage>
</organism>
<reference evidence="1" key="2">
    <citation type="submission" date="2020-11" db="EMBL/GenBank/DDBJ databases">
        <authorList>
            <person name="McCartney M.A."/>
            <person name="Auch B."/>
            <person name="Kono T."/>
            <person name="Mallez S."/>
            <person name="Becker A."/>
            <person name="Gohl D.M."/>
            <person name="Silverstein K.A.T."/>
            <person name="Koren S."/>
            <person name="Bechman K.B."/>
            <person name="Herman A."/>
            <person name="Abrahante J.E."/>
            <person name="Garbe J."/>
        </authorList>
    </citation>
    <scope>NUCLEOTIDE SEQUENCE</scope>
    <source>
        <strain evidence="1">Duluth1</strain>
        <tissue evidence="1">Whole animal</tissue>
    </source>
</reference>
<reference evidence="1" key="1">
    <citation type="journal article" date="2019" name="bioRxiv">
        <title>The Genome of the Zebra Mussel, Dreissena polymorpha: A Resource for Invasive Species Research.</title>
        <authorList>
            <person name="McCartney M.A."/>
            <person name="Auch B."/>
            <person name="Kono T."/>
            <person name="Mallez S."/>
            <person name="Zhang Y."/>
            <person name="Obille A."/>
            <person name="Becker A."/>
            <person name="Abrahante J.E."/>
            <person name="Garbe J."/>
            <person name="Badalamenti J.P."/>
            <person name="Herman A."/>
            <person name="Mangelson H."/>
            <person name="Liachko I."/>
            <person name="Sullivan S."/>
            <person name="Sone E.D."/>
            <person name="Koren S."/>
            <person name="Silverstein K.A.T."/>
            <person name="Beckman K.B."/>
            <person name="Gohl D.M."/>
        </authorList>
    </citation>
    <scope>NUCLEOTIDE SEQUENCE</scope>
    <source>
        <strain evidence="1">Duluth1</strain>
        <tissue evidence="1">Whole animal</tissue>
    </source>
</reference>
<comment type="caution">
    <text evidence="1">The sequence shown here is derived from an EMBL/GenBank/DDBJ whole genome shotgun (WGS) entry which is preliminary data.</text>
</comment>
<proteinExistence type="predicted"/>
<evidence type="ECO:0000313" key="1">
    <source>
        <dbReference type="EMBL" id="KAH3844292.1"/>
    </source>
</evidence>
<protein>
    <submittedName>
        <fullName evidence="1">Uncharacterized protein</fullName>
    </submittedName>
</protein>
<sequence>MRQRACDEVSSNKQKVVVNNNALKATTAKYSRAYLQSASFREKKKTAEKLNVDRDRNKLWKLSKAMNVAGRKKSHIITVPEEKGICTREKNNHKGASARACMINEIARLQTHQSHQLYRQTDPMPSHKLFWPMATPQCYKSSSTTSSMTSLKMSMGLSMRKKHTTNANCRMTDAVKVNHHQFQEEHLNHICTVATASTIQQERPPPHTLIIQARPNIQAADRPQPHDATPHFYQVQDWSTGSMTTGHMLQSVTLHGGIGGQTIFADET</sequence>